<evidence type="ECO:0000256" key="15">
    <source>
        <dbReference type="SAM" id="MobiDB-lite"/>
    </source>
</evidence>
<comment type="subcellular location">
    <subcellularLocation>
        <location evidence="1">Membrane</location>
        <topology evidence="1">Single-pass membrane protein</topology>
    </subcellularLocation>
</comment>
<keyword evidence="20" id="KW-1185">Reference proteome</keyword>
<dbReference type="InterPro" id="IPR011009">
    <property type="entry name" value="Kinase-like_dom_sf"/>
</dbReference>
<feature type="active site" description="Proton acceptor" evidence="11">
    <location>
        <position position="830"/>
    </location>
</feature>
<dbReference type="EMBL" id="CAXITT010000491">
    <property type="protein sequence ID" value="CAL1542558.1"/>
    <property type="molecule type" value="Genomic_DNA"/>
</dbReference>
<dbReference type="Proteomes" id="UP001497497">
    <property type="component" value="Unassembled WGS sequence"/>
</dbReference>
<evidence type="ECO:0000256" key="5">
    <source>
        <dbReference type="ARBA" id="ARBA00023136"/>
    </source>
</evidence>
<dbReference type="PROSITE" id="PS50835">
    <property type="entry name" value="IG_LIKE"/>
    <property type="match status" value="4"/>
</dbReference>
<feature type="binding site" evidence="12">
    <location>
        <begin position="772"/>
        <end position="778"/>
    </location>
    <ligand>
        <name>ATP</name>
        <dbReference type="ChEBI" id="CHEBI:30616"/>
    </ligand>
</feature>
<evidence type="ECO:0000256" key="12">
    <source>
        <dbReference type="PIRSR" id="PIRSR000615-2"/>
    </source>
</evidence>
<evidence type="ECO:0000313" key="19">
    <source>
        <dbReference type="EMBL" id="CAL1542558.1"/>
    </source>
</evidence>
<evidence type="ECO:0000256" key="2">
    <source>
        <dbReference type="ARBA" id="ARBA00011902"/>
    </source>
</evidence>
<feature type="compositionally biased region" description="Basic and acidic residues" evidence="15">
    <location>
        <begin position="633"/>
        <end position="642"/>
    </location>
</feature>
<comment type="catalytic activity">
    <reaction evidence="10">
        <text>L-tyrosyl-[protein] + ATP = O-phospho-L-tyrosyl-[protein] + ADP + H(+)</text>
        <dbReference type="Rhea" id="RHEA:10596"/>
        <dbReference type="Rhea" id="RHEA-COMP:10136"/>
        <dbReference type="Rhea" id="RHEA-COMP:20101"/>
        <dbReference type="ChEBI" id="CHEBI:15378"/>
        <dbReference type="ChEBI" id="CHEBI:30616"/>
        <dbReference type="ChEBI" id="CHEBI:46858"/>
        <dbReference type="ChEBI" id="CHEBI:61978"/>
        <dbReference type="ChEBI" id="CHEBI:456216"/>
        <dbReference type="EC" id="2.7.10.1"/>
    </reaction>
</comment>
<dbReference type="InterPro" id="IPR017441">
    <property type="entry name" value="Protein_kinase_ATP_BS"/>
</dbReference>
<dbReference type="Gene3D" id="1.10.510.10">
    <property type="entry name" value="Transferase(Phosphotransferase) domain 1"/>
    <property type="match status" value="1"/>
</dbReference>
<dbReference type="InterPro" id="IPR013098">
    <property type="entry name" value="Ig_I-set"/>
</dbReference>
<keyword evidence="7" id="KW-0675">Receptor</keyword>
<feature type="binding site" evidence="12">
    <location>
        <position position="834"/>
    </location>
    <ligand>
        <name>ATP</name>
        <dbReference type="ChEBI" id="CHEBI:30616"/>
    </ligand>
</feature>
<dbReference type="Pfam" id="PF07714">
    <property type="entry name" value="PK_Tyr_Ser-Thr"/>
    <property type="match status" value="1"/>
</dbReference>
<feature type="domain" description="Ig-like" evidence="18">
    <location>
        <begin position="62"/>
        <end position="147"/>
    </location>
</feature>
<dbReference type="InterPro" id="IPR003598">
    <property type="entry name" value="Ig_sub2"/>
</dbReference>
<keyword evidence="4 16" id="KW-1133">Transmembrane helix</keyword>
<dbReference type="InterPro" id="IPR008266">
    <property type="entry name" value="Tyr_kinase_AS"/>
</dbReference>
<dbReference type="InterPro" id="IPR007110">
    <property type="entry name" value="Ig-like_dom"/>
</dbReference>
<feature type="binding site" evidence="12 14">
    <location>
        <position position="726"/>
    </location>
    <ligand>
        <name>ATP</name>
        <dbReference type="ChEBI" id="CHEBI:30616"/>
    </ligand>
</feature>
<dbReference type="PROSITE" id="PS00109">
    <property type="entry name" value="PROTEIN_KINASE_TYR"/>
    <property type="match status" value="1"/>
</dbReference>
<dbReference type="InterPro" id="IPR001245">
    <property type="entry name" value="Ser-Thr/Tyr_kinase_cat_dom"/>
</dbReference>
<keyword evidence="9" id="KW-0393">Immunoglobulin domain</keyword>
<proteinExistence type="predicted"/>
<dbReference type="PRINTS" id="PR00109">
    <property type="entry name" value="TYRKINASE"/>
</dbReference>
<dbReference type="InterPro" id="IPR050122">
    <property type="entry name" value="RTK"/>
</dbReference>
<keyword evidence="5 16" id="KW-0472">Membrane</keyword>
<dbReference type="InterPro" id="IPR013783">
    <property type="entry name" value="Ig-like_fold"/>
</dbReference>
<feature type="binding site" evidence="13">
    <location>
        <position position="835"/>
    </location>
    <ligand>
        <name>Mg(2+)</name>
        <dbReference type="ChEBI" id="CHEBI:18420"/>
    </ligand>
</feature>
<evidence type="ECO:0000256" key="13">
    <source>
        <dbReference type="PIRSR" id="PIRSR000615-3"/>
    </source>
</evidence>
<organism evidence="19 20">
    <name type="scientific">Lymnaea stagnalis</name>
    <name type="common">Great pond snail</name>
    <name type="synonym">Helix stagnalis</name>
    <dbReference type="NCBI Taxonomy" id="6523"/>
    <lineage>
        <taxon>Eukaryota</taxon>
        <taxon>Metazoa</taxon>
        <taxon>Spiralia</taxon>
        <taxon>Lophotrochozoa</taxon>
        <taxon>Mollusca</taxon>
        <taxon>Gastropoda</taxon>
        <taxon>Heterobranchia</taxon>
        <taxon>Euthyneura</taxon>
        <taxon>Panpulmonata</taxon>
        <taxon>Hygrophila</taxon>
        <taxon>Lymnaeoidea</taxon>
        <taxon>Lymnaeidae</taxon>
        <taxon>Lymnaea</taxon>
    </lineage>
</organism>
<feature type="compositionally biased region" description="Low complexity" evidence="15">
    <location>
        <begin position="643"/>
        <end position="659"/>
    </location>
</feature>
<keyword evidence="13" id="KW-0460">Magnesium</keyword>
<dbReference type="SUPFAM" id="SSF48726">
    <property type="entry name" value="Immunoglobulin"/>
    <property type="match status" value="6"/>
</dbReference>
<keyword evidence="13" id="KW-0479">Metal-binding</keyword>
<dbReference type="Gene3D" id="2.60.40.10">
    <property type="entry name" value="Immunoglobulins"/>
    <property type="match status" value="6"/>
</dbReference>
<evidence type="ECO:0000313" key="20">
    <source>
        <dbReference type="Proteomes" id="UP001497497"/>
    </source>
</evidence>
<dbReference type="Gene3D" id="3.30.200.20">
    <property type="entry name" value="Phosphorylase Kinase, domain 1"/>
    <property type="match status" value="1"/>
</dbReference>
<evidence type="ECO:0000256" key="4">
    <source>
        <dbReference type="ARBA" id="ARBA00022989"/>
    </source>
</evidence>
<feature type="domain" description="Ig-like" evidence="18">
    <location>
        <begin position="368"/>
        <end position="450"/>
    </location>
</feature>
<sequence length="979" mass="109307">MRNKYRLFPADRVKIMENGQRLRLANITAADNGIYSCRAENMAGAADSEENFFLNIMADDTPRLQSELFTPFKLALKYHDARLDCPFEGATKVEWFSNFEKLSNSTRSNENFVSFFFFFKLTMHVIYPNGSLYFPKVRAADEGIYRCDGLSVSGPAQTFIAELALADLDDITQLSFEPRLTPSYPIVMPIHHKFEIKVFPPSGRPQPGYRWIDRNDRVITDSGNIHVSGHNLVFESPQESDSGNYTFVVNNTSGEKKQSVWIIVSVPPIISRVPQPLVVEEDGSATFSCQVVGTPYPVTSVLWIKDGSPLPLGSKLYQINPKDGVLSIPGVRAEDEGKYACVANTTGHPVKGTEAVLLKVNRKLKFSPPLDKVYYLELDKPATIVCRAEAAAPPIINWVRVNKDLYTAEPMDEENGSLHFAKVRRSDEGNYICVASHRNQGVINATIAIRIVEKPTFTIRPSNVTTAFEGQSMMLHCVAVGDPDPQITWDKDSRILPTSPPVAGGNPSNRYTLFPNGTLQLDKVLMEDKGRYGCSANNSAGQIRTEFNLRITEPVKEDEGFDMAKTVIIAVCSAGAYLALVIGLTAFCSYRLLMQRRNRKQLLNTKNLKLGTGEFHHREQHELLMKDRDSGLQFRSDSDNRSHVSGMSSHPSHSSASASAAATHITASAAAAAAARCRSASLDKFHFPRQDLQTLGIIGKGQFGDVFLAKARSIRPIEQETLVVVKSLLMKGEAISMEFHNEIEMYSKLDHPNIVRLLGVCREMEPVFMVTEYCDWGDLKQFLLATRGDNGRRAMAPRVPPLSSIQKLKMCQQAALGMEYLAGYKFIHRDLAARNVLLTSRLDLKVCSLSLCRDVYASEYFLHPAKQTLVPLRWQPPEALRDSEFSFHTDIWSYGVFMWEVFHLGDLPYRLHSDDEIFRSMCGAGTTTNMLPRLDFSEGCPSQMVDIVHQCCMMPSSSRPTFSDLVVTLGHLLTNGDCV</sequence>
<dbReference type="SMART" id="SM00409">
    <property type="entry name" value="IG"/>
    <property type="match status" value="5"/>
</dbReference>
<dbReference type="InterPro" id="IPR036179">
    <property type="entry name" value="Ig-like_dom_sf"/>
</dbReference>
<dbReference type="FunFam" id="2.60.40.10:FF:000032">
    <property type="entry name" value="palladin isoform X1"/>
    <property type="match status" value="1"/>
</dbReference>
<dbReference type="EC" id="2.7.10.1" evidence="2"/>
<accession>A0AAV2I710</accession>
<dbReference type="InterPro" id="IPR003599">
    <property type="entry name" value="Ig_sub"/>
</dbReference>
<dbReference type="GO" id="GO:0004714">
    <property type="term" value="F:transmembrane receptor protein tyrosine kinase activity"/>
    <property type="evidence" value="ECO:0007669"/>
    <property type="project" value="UniProtKB-EC"/>
</dbReference>
<feature type="transmembrane region" description="Helical" evidence="16">
    <location>
        <begin position="567"/>
        <end position="593"/>
    </location>
</feature>
<evidence type="ECO:0000259" key="18">
    <source>
        <dbReference type="PROSITE" id="PS50835"/>
    </source>
</evidence>
<feature type="domain" description="Protein kinase" evidence="17">
    <location>
        <begin position="692"/>
        <end position="974"/>
    </location>
</feature>
<evidence type="ECO:0000256" key="7">
    <source>
        <dbReference type="ARBA" id="ARBA00023170"/>
    </source>
</evidence>
<evidence type="ECO:0000259" key="17">
    <source>
        <dbReference type="PROSITE" id="PS50011"/>
    </source>
</evidence>
<protein>
    <recommendedName>
        <fullName evidence="2">receptor protein-tyrosine kinase</fullName>
        <ecNumber evidence="2">2.7.10.1</ecNumber>
    </recommendedName>
</protein>
<dbReference type="PROSITE" id="PS50011">
    <property type="entry name" value="PROTEIN_KINASE_DOM"/>
    <property type="match status" value="1"/>
</dbReference>
<dbReference type="CDD" id="cd00096">
    <property type="entry name" value="Ig"/>
    <property type="match status" value="2"/>
</dbReference>
<feature type="domain" description="Ig-like" evidence="18">
    <location>
        <begin position="455"/>
        <end position="550"/>
    </location>
</feature>
<evidence type="ECO:0000256" key="10">
    <source>
        <dbReference type="ARBA" id="ARBA00051243"/>
    </source>
</evidence>
<evidence type="ECO:0000256" key="8">
    <source>
        <dbReference type="ARBA" id="ARBA00023180"/>
    </source>
</evidence>
<evidence type="ECO:0000256" key="1">
    <source>
        <dbReference type="ARBA" id="ARBA00004167"/>
    </source>
</evidence>
<dbReference type="InterPro" id="IPR000719">
    <property type="entry name" value="Prot_kinase_dom"/>
</dbReference>
<evidence type="ECO:0000256" key="6">
    <source>
        <dbReference type="ARBA" id="ARBA00023157"/>
    </source>
</evidence>
<name>A0AAV2I710_LYMST</name>
<keyword evidence="12 14" id="KW-0067">ATP-binding</keyword>
<evidence type="ECO:0000256" key="14">
    <source>
        <dbReference type="PROSITE-ProRule" id="PRU10141"/>
    </source>
</evidence>
<dbReference type="GO" id="GO:0016020">
    <property type="term" value="C:membrane"/>
    <property type="evidence" value="ECO:0007669"/>
    <property type="project" value="UniProtKB-SubCell"/>
</dbReference>
<dbReference type="PROSITE" id="PS00107">
    <property type="entry name" value="PROTEIN_KINASE_ATP"/>
    <property type="match status" value="1"/>
</dbReference>
<dbReference type="PANTHER" id="PTHR24416:SF573">
    <property type="entry name" value="INACTIVE TYROSINE-PROTEIN KINASE 7"/>
    <property type="match status" value="1"/>
</dbReference>
<feature type="region of interest" description="Disordered" evidence="15">
    <location>
        <begin position="633"/>
        <end position="659"/>
    </location>
</feature>
<dbReference type="PANTHER" id="PTHR24416">
    <property type="entry name" value="TYROSINE-PROTEIN KINASE RECEPTOR"/>
    <property type="match status" value="1"/>
</dbReference>
<keyword evidence="12 14" id="KW-0547">Nucleotide-binding</keyword>
<feature type="binding site" evidence="12">
    <location>
        <begin position="699"/>
        <end position="706"/>
    </location>
    <ligand>
        <name>ATP</name>
        <dbReference type="ChEBI" id="CHEBI:30616"/>
    </ligand>
</feature>
<dbReference type="Pfam" id="PF13927">
    <property type="entry name" value="Ig_3"/>
    <property type="match status" value="3"/>
</dbReference>
<evidence type="ECO:0000256" key="11">
    <source>
        <dbReference type="PIRSR" id="PIRSR000615-1"/>
    </source>
</evidence>
<keyword evidence="3 16" id="KW-0812">Transmembrane</keyword>
<keyword evidence="6" id="KW-1015">Disulfide bond</keyword>
<dbReference type="SUPFAM" id="SSF56112">
    <property type="entry name" value="Protein kinase-like (PK-like)"/>
    <property type="match status" value="1"/>
</dbReference>
<evidence type="ECO:0000256" key="16">
    <source>
        <dbReference type="SAM" id="Phobius"/>
    </source>
</evidence>
<keyword evidence="8" id="KW-0325">Glycoprotein</keyword>
<dbReference type="PIRSF" id="PIRSF000615">
    <property type="entry name" value="TyrPK_CSF1-R"/>
    <property type="match status" value="1"/>
</dbReference>
<gene>
    <name evidence="19" type="ORF">GSLYS_00016093001</name>
</gene>
<dbReference type="InterPro" id="IPR020635">
    <property type="entry name" value="Tyr_kinase_cat_dom"/>
</dbReference>
<feature type="domain" description="Ig-like" evidence="18">
    <location>
        <begin position="268"/>
        <end position="358"/>
    </location>
</feature>
<dbReference type="GO" id="GO:0005524">
    <property type="term" value="F:ATP binding"/>
    <property type="evidence" value="ECO:0007669"/>
    <property type="project" value="UniProtKB-UniRule"/>
</dbReference>
<dbReference type="SMART" id="SM00408">
    <property type="entry name" value="IGc2"/>
    <property type="match status" value="4"/>
</dbReference>
<reference evidence="19 20" key="1">
    <citation type="submission" date="2024-04" db="EMBL/GenBank/DDBJ databases">
        <authorList>
            <consortium name="Genoscope - CEA"/>
            <person name="William W."/>
        </authorList>
    </citation>
    <scope>NUCLEOTIDE SEQUENCE [LARGE SCALE GENOMIC DNA]</scope>
</reference>
<evidence type="ECO:0000256" key="3">
    <source>
        <dbReference type="ARBA" id="ARBA00022692"/>
    </source>
</evidence>
<dbReference type="Pfam" id="PF07679">
    <property type="entry name" value="I-set"/>
    <property type="match status" value="1"/>
</dbReference>
<dbReference type="AlphaFoldDB" id="A0AAV2I710"/>
<dbReference type="GO" id="GO:0046872">
    <property type="term" value="F:metal ion binding"/>
    <property type="evidence" value="ECO:0007669"/>
    <property type="project" value="UniProtKB-KW"/>
</dbReference>
<dbReference type="SMART" id="SM00219">
    <property type="entry name" value="TyrKc"/>
    <property type="match status" value="1"/>
</dbReference>
<comment type="caution">
    <text evidence="19">The sequence shown here is derived from an EMBL/GenBank/DDBJ whole genome shotgun (WGS) entry which is preliminary data.</text>
</comment>
<evidence type="ECO:0000256" key="9">
    <source>
        <dbReference type="ARBA" id="ARBA00023319"/>
    </source>
</evidence>